<dbReference type="InterPro" id="IPR005746">
    <property type="entry name" value="Thioredoxin"/>
</dbReference>
<evidence type="ECO:0000256" key="5">
    <source>
        <dbReference type="ARBA" id="ARBA00023284"/>
    </source>
</evidence>
<dbReference type="FunFam" id="3.40.30.10:FF:000001">
    <property type="entry name" value="Thioredoxin"/>
    <property type="match status" value="1"/>
</dbReference>
<evidence type="ECO:0000256" key="2">
    <source>
        <dbReference type="ARBA" id="ARBA00022448"/>
    </source>
</evidence>
<evidence type="ECO:0000313" key="7">
    <source>
        <dbReference type="EMBL" id="VDI30163.1"/>
    </source>
</evidence>
<dbReference type="CDD" id="cd02947">
    <property type="entry name" value="TRX_family"/>
    <property type="match status" value="1"/>
</dbReference>
<dbReference type="OrthoDB" id="19690at2759"/>
<dbReference type="InterPro" id="IPR013766">
    <property type="entry name" value="Thioredoxin_domain"/>
</dbReference>
<gene>
    <name evidence="7" type="ORF">MGAL_10B034854</name>
</gene>
<dbReference type="GO" id="GO:0045454">
    <property type="term" value="P:cell redox homeostasis"/>
    <property type="evidence" value="ECO:0007669"/>
    <property type="project" value="TreeGrafter"/>
</dbReference>
<dbReference type="PROSITE" id="PS00194">
    <property type="entry name" value="THIOREDOXIN_1"/>
    <property type="match status" value="1"/>
</dbReference>
<dbReference type="PRINTS" id="PR00421">
    <property type="entry name" value="THIOREDOXIN"/>
</dbReference>
<feature type="domain" description="Thioredoxin" evidence="6">
    <location>
        <begin position="84"/>
        <end position="200"/>
    </location>
</feature>
<dbReference type="GO" id="GO:0015035">
    <property type="term" value="F:protein-disulfide reductase activity"/>
    <property type="evidence" value="ECO:0007669"/>
    <property type="project" value="InterPro"/>
</dbReference>
<dbReference type="SUPFAM" id="SSF52833">
    <property type="entry name" value="Thioredoxin-like"/>
    <property type="match status" value="1"/>
</dbReference>
<dbReference type="AlphaFoldDB" id="A0A8B6E8Z9"/>
<keyword evidence="4" id="KW-1015">Disulfide bond</keyword>
<evidence type="ECO:0000256" key="4">
    <source>
        <dbReference type="ARBA" id="ARBA00023157"/>
    </source>
</evidence>
<keyword evidence="2" id="KW-0813">Transport</keyword>
<dbReference type="PANTHER" id="PTHR43601:SF3">
    <property type="entry name" value="THIOREDOXIN, MITOCHONDRIAL"/>
    <property type="match status" value="1"/>
</dbReference>
<keyword evidence="5" id="KW-0676">Redox-active center</keyword>
<dbReference type="InterPro" id="IPR036249">
    <property type="entry name" value="Thioredoxin-like_sf"/>
</dbReference>
<keyword evidence="8" id="KW-1185">Reference proteome</keyword>
<evidence type="ECO:0000259" key="6">
    <source>
        <dbReference type="PROSITE" id="PS51352"/>
    </source>
</evidence>
<reference evidence="7" key="1">
    <citation type="submission" date="2018-11" db="EMBL/GenBank/DDBJ databases">
        <authorList>
            <person name="Alioto T."/>
            <person name="Alioto T."/>
        </authorList>
    </citation>
    <scope>NUCLEOTIDE SEQUENCE</scope>
</reference>
<accession>A0A8B6E8Z9</accession>
<sequence>MAMVIEQLTDSSVKICISISQLVNTTANNIGKMTIQLLRRHVLRLGRSIVSMNRQTSYCSQKMKLFQMSETVQKSSQCAFQGFSRHMSTEPKFEAFNVQDTNDFKNRVLESSTPVIVDFHATWCGPCKLLGPRLESIIASSAGKVHLAKVDVDDLAEIAMDYKVQSVPTVLGIRNGKVLDQFIGLQDDDQIKTFVEKLVN</sequence>
<protein>
    <submittedName>
        <fullName evidence="7">Thioredoxin 1</fullName>
    </submittedName>
</protein>
<dbReference type="NCBIfam" id="TIGR01068">
    <property type="entry name" value="thioredoxin"/>
    <property type="match status" value="1"/>
</dbReference>
<proteinExistence type="inferred from homology"/>
<dbReference type="Proteomes" id="UP000596742">
    <property type="component" value="Unassembled WGS sequence"/>
</dbReference>
<dbReference type="Pfam" id="PF00085">
    <property type="entry name" value="Thioredoxin"/>
    <property type="match status" value="1"/>
</dbReference>
<comment type="caution">
    <text evidence="7">The sequence shown here is derived from an EMBL/GenBank/DDBJ whole genome shotgun (WGS) entry which is preliminary data.</text>
</comment>
<dbReference type="PANTHER" id="PTHR43601">
    <property type="entry name" value="THIOREDOXIN, MITOCHONDRIAL"/>
    <property type="match status" value="1"/>
</dbReference>
<comment type="similarity">
    <text evidence="1">Belongs to the thioredoxin family.</text>
</comment>
<organism evidence="7 8">
    <name type="scientific">Mytilus galloprovincialis</name>
    <name type="common">Mediterranean mussel</name>
    <dbReference type="NCBI Taxonomy" id="29158"/>
    <lineage>
        <taxon>Eukaryota</taxon>
        <taxon>Metazoa</taxon>
        <taxon>Spiralia</taxon>
        <taxon>Lophotrochozoa</taxon>
        <taxon>Mollusca</taxon>
        <taxon>Bivalvia</taxon>
        <taxon>Autobranchia</taxon>
        <taxon>Pteriomorphia</taxon>
        <taxon>Mytilida</taxon>
        <taxon>Mytiloidea</taxon>
        <taxon>Mytilidae</taxon>
        <taxon>Mytilinae</taxon>
        <taxon>Mytilus</taxon>
    </lineage>
</organism>
<dbReference type="PROSITE" id="PS51352">
    <property type="entry name" value="THIOREDOXIN_2"/>
    <property type="match status" value="1"/>
</dbReference>
<evidence type="ECO:0000256" key="1">
    <source>
        <dbReference type="ARBA" id="ARBA00008987"/>
    </source>
</evidence>
<dbReference type="EMBL" id="UYJE01004663">
    <property type="protein sequence ID" value="VDI30163.1"/>
    <property type="molecule type" value="Genomic_DNA"/>
</dbReference>
<evidence type="ECO:0000313" key="8">
    <source>
        <dbReference type="Proteomes" id="UP000596742"/>
    </source>
</evidence>
<dbReference type="Gene3D" id="3.40.30.10">
    <property type="entry name" value="Glutaredoxin"/>
    <property type="match status" value="1"/>
</dbReference>
<evidence type="ECO:0000256" key="3">
    <source>
        <dbReference type="ARBA" id="ARBA00022982"/>
    </source>
</evidence>
<dbReference type="InterPro" id="IPR017937">
    <property type="entry name" value="Thioredoxin_CS"/>
</dbReference>
<dbReference type="GO" id="GO:0005739">
    <property type="term" value="C:mitochondrion"/>
    <property type="evidence" value="ECO:0007669"/>
    <property type="project" value="TreeGrafter"/>
</dbReference>
<keyword evidence="3" id="KW-0249">Electron transport</keyword>
<name>A0A8B6E8Z9_MYTGA</name>